<feature type="domain" description="Transposase IS204/IS1001/IS1096/IS1165 DDE" evidence="1">
    <location>
        <begin position="36"/>
        <end position="166"/>
    </location>
</feature>
<dbReference type="InterPro" id="IPR047951">
    <property type="entry name" value="Transpos_ISL3"/>
</dbReference>
<dbReference type="PANTHER" id="PTHR33498">
    <property type="entry name" value="TRANSPOSASE FOR INSERTION SEQUENCE ELEMENT IS1557"/>
    <property type="match status" value="1"/>
</dbReference>
<accession>A0A1G5H5Q1</accession>
<dbReference type="Proteomes" id="UP000198538">
    <property type="component" value="Unassembled WGS sequence"/>
</dbReference>
<dbReference type="EMBL" id="FMVM01000006">
    <property type="protein sequence ID" value="SCY59106.1"/>
    <property type="molecule type" value="Genomic_DNA"/>
</dbReference>
<dbReference type="AlphaFoldDB" id="A0A1G5H5Q1"/>
<evidence type="ECO:0000313" key="2">
    <source>
        <dbReference type="EMBL" id="SCY59106.1"/>
    </source>
</evidence>
<keyword evidence="3" id="KW-1185">Reference proteome</keyword>
<dbReference type="PANTHER" id="PTHR33498:SF1">
    <property type="entry name" value="TRANSPOSASE FOR INSERTION SEQUENCE ELEMENT IS1557"/>
    <property type="match status" value="1"/>
</dbReference>
<dbReference type="STRING" id="582692.SAMN05720606_106230"/>
<name>A0A1G5H5Q1_9BACL</name>
<sequence>MNSTLQTQYQRWLVVESEQLQERAWGDATGTTNLVLGIDDFAIRKGHTYNTGIHNLRGETLLDILPGRKLEDLRAYACQHAAFSSLRPKAVVMDLAPYYHTWVSECFPDALPVADRFHVHGYVIEAVQTVRKNIQGTLPSRAKSMLKARQRLLNPQKASLSDEKQEN</sequence>
<evidence type="ECO:0000259" key="1">
    <source>
        <dbReference type="Pfam" id="PF01610"/>
    </source>
</evidence>
<proteinExistence type="predicted"/>
<gene>
    <name evidence="2" type="ORF">SAMN05720606_106230</name>
</gene>
<protein>
    <submittedName>
        <fullName evidence="2">Transposase</fullName>
    </submittedName>
</protein>
<evidence type="ECO:0000313" key="3">
    <source>
        <dbReference type="Proteomes" id="UP000198538"/>
    </source>
</evidence>
<dbReference type="InterPro" id="IPR002560">
    <property type="entry name" value="Transposase_DDE"/>
</dbReference>
<organism evidence="2 3">
    <name type="scientific">Paenibacillus polysaccharolyticus</name>
    <dbReference type="NCBI Taxonomy" id="582692"/>
    <lineage>
        <taxon>Bacteria</taxon>
        <taxon>Bacillati</taxon>
        <taxon>Bacillota</taxon>
        <taxon>Bacilli</taxon>
        <taxon>Bacillales</taxon>
        <taxon>Paenibacillaceae</taxon>
        <taxon>Paenibacillus</taxon>
    </lineage>
</organism>
<reference evidence="3" key="1">
    <citation type="submission" date="2016-10" db="EMBL/GenBank/DDBJ databases">
        <authorList>
            <person name="Varghese N."/>
            <person name="Submissions S."/>
        </authorList>
    </citation>
    <scope>NUCLEOTIDE SEQUENCE [LARGE SCALE GENOMIC DNA]</scope>
    <source>
        <strain evidence="3">BL9</strain>
    </source>
</reference>
<dbReference type="Pfam" id="PF01610">
    <property type="entry name" value="DDE_Tnp_ISL3"/>
    <property type="match status" value="1"/>
</dbReference>